<sequence length="133" mass="15302">MNAYQQLNDYLVDVGVEVKIERNTTFERKDFPEGSRHYNVTVSNQSGDSFLRVYSQGPAIEDEPSILAVLHSLVLDYDCGELSFDDFCSDLGYNADSREDYKLWRSAKLINVEMFNILGNDVIDRIRDILSDY</sequence>
<organism evidence="1 2">
    <name type="scientific">Bacteriophage Phi NF-1</name>
    <dbReference type="NCBI Taxonomy" id="2900273"/>
    <lineage>
        <taxon>Viruses</taxon>
        <taxon>Duplodnaviria</taxon>
        <taxon>Heunggongvirae</taxon>
        <taxon>Uroviricota</taxon>
        <taxon>Caudoviricetes</taxon>
        <taxon>Autographivirales</taxon>
        <taxon>Autoscriptoviridae</taxon>
        <taxon>Catalonvirus</taxon>
        <taxon>Catalonvirus NF1</taxon>
    </lineage>
</organism>
<evidence type="ECO:0000313" key="1">
    <source>
        <dbReference type="EMBL" id="UMO77802.1"/>
    </source>
</evidence>
<reference evidence="1" key="1">
    <citation type="submission" date="2021-11" db="EMBL/GenBank/DDBJ databases">
        <title>Phage-based biocontrol of nitrification in agricultural soil.</title>
        <authorList>
            <person name="Muniesa M."/>
            <person name="Quiros P."/>
            <person name="Salaet I."/>
        </authorList>
    </citation>
    <scope>NUCLEOTIDE SEQUENCE</scope>
</reference>
<accession>A0A976MFZ2</accession>
<dbReference type="Proteomes" id="UP001061889">
    <property type="component" value="Segment"/>
</dbReference>
<dbReference type="EMBL" id="OL634959">
    <property type="protein sequence ID" value="UMO77802.1"/>
    <property type="molecule type" value="Genomic_DNA"/>
</dbReference>
<name>A0A976MFZ2_9CAUD</name>
<evidence type="ECO:0000313" key="2">
    <source>
        <dbReference type="Proteomes" id="UP001061889"/>
    </source>
</evidence>
<proteinExistence type="predicted"/>
<keyword evidence="2" id="KW-1185">Reference proteome</keyword>
<protein>
    <submittedName>
        <fullName evidence="1">Uncharacterized protein</fullName>
    </submittedName>
</protein>